<organism evidence="19 20">
    <name type="scientific">Methylobacterium organophilum</name>
    <dbReference type="NCBI Taxonomy" id="410"/>
    <lineage>
        <taxon>Bacteria</taxon>
        <taxon>Pseudomonadati</taxon>
        <taxon>Pseudomonadota</taxon>
        <taxon>Alphaproteobacteria</taxon>
        <taxon>Hyphomicrobiales</taxon>
        <taxon>Methylobacteriaceae</taxon>
        <taxon>Methylobacterium</taxon>
    </lineage>
</organism>
<reference evidence="19" key="2">
    <citation type="submission" date="2021-08" db="EMBL/GenBank/DDBJ databases">
        <authorList>
            <person name="Tani A."/>
            <person name="Ola A."/>
            <person name="Ogura Y."/>
            <person name="Katsura K."/>
            <person name="Hayashi T."/>
        </authorList>
    </citation>
    <scope>NUCLEOTIDE SEQUENCE</scope>
    <source>
        <strain evidence="19">NBRC 15689</strain>
    </source>
</reference>
<dbReference type="Gene3D" id="3.30.450.20">
    <property type="entry name" value="PAS domain"/>
    <property type="match status" value="3"/>
</dbReference>
<keyword evidence="14" id="KW-0157">Chromophore</keyword>
<keyword evidence="16" id="KW-0675">Receptor</keyword>
<dbReference type="PANTHER" id="PTHR41523:SF8">
    <property type="entry name" value="ETHYLENE RESPONSE SENSOR PROTEIN"/>
    <property type="match status" value="1"/>
</dbReference>
<accession>A0ABQ4THQ6</accession>
<keyword evidence="12" id="KW-0418">Kinase</keyword>
<dbReference type="SMART" id="SM00086">
    <property type="entry name" value="PAC"/>
    <property type="match status" value="2"/>
</dbReference>
<evidence type="ECO:0000256" key="2">
    <source>
        <dbReference type="ARBA" id="ARBA00012438"/>
    </source>
</evidence>
<feature type="domain" description="PAC" evidence="18">
    <location>
        <begin position="180"/>
        <end position="233"/>
    </location>
</feature>
<evidence type="ECO:0000256" key="12">
    <source>
        <dbReference type="ARBA" id="ARBA00022777"/>
    </source>
</evidence>
<dbReference type="InterPro" id="IPR000700">
    <property type="entry name" value="PAS-assoc_C"/>
</dbReference>
<keyword evidence="11" id="KW-0547">Nucleotide-binding</keyword>
<keyword evidence="5" id="KW-0597">Phosphoprotein</keyword>
<dbReference type="InterPro" id="IPR036890">
    <property type="entry name" value="HATPase_C_sf"/>
</dbReference>
<gene>
    <name evidence="19" type="ORF">LKMONMHP_4549</name>
</gene>
<evidence type="ECO:0000256" key="7">
    <source>
        <dbReference type="ARBA" id="ARBA00022630"/>
    </source>
</evidence>
<dbReference type="Gene3D" id="2.10.70.100">
    <property type="match status" value="1"/>
</dbReference>
<evidence type="ECO:0000256" key="10">
    <source>
        <dbReference type="ARBA" id="ARBA00022737"/>
    </source>
</evidence>
<keyword evidence="20" id="KW-1185">Reference proteome</keyword>
<dbReference type="PROSITE" id="PS50113">
    <property type="entry name" value="PAC"/>
    <property type="match status" value="1"/>
</dbReference>
<dbReference type="InterPro" id="IPR011102">
    <property type="entry name" value="Sig_transdc_His_kinase_HWE"/>
</dbReference>
<dbReference type="EC" id="2.7.13.3" evidence="2"/>
<dbReference type="SMART" id="SM00091">
    <property type="entry name" value="PAS"/>
    <property type="match status" value="3"/>
</dbReference>
<evidence type="ECO:0000256" key="16">
    <source>
        <dbReference type="ARBA" id="ARBA00023170"/>
    </source>
</evidence>
<sequence length="571" mass="62324">MAAPSAHAAAFAGARIGLAVVTADGATLRDANPQLCSLLGYPPGALAGRPFAEIFGAQDSLPRSGIRRCRRADGGAIDLRLRMSQAGPGAEIVLVAEAVDPDELVHSEQNREALVAAGLGEWRWDAANGTFALSRRAAQIFGYPPGHSVDGETLRDRILLEDRERVRAEIAAATRERRPYRIETRFRRGGDDSVIWIGVRGQAIFSAEDSLTGMVGVVQDLSTRMEVQDALRAREQRLRVATSLAALGIFEWHLLDDRAIWENDRMFEIFGRSPDEGAVGKVEFLSSILHPEDRKPFRQAISRALREDAILYASGRVRRGGDGHWRHIEMAGRFERDAPDRLPRRLIGVVADVTERKLAEERQTLLIRELHHRVKNTLATVQAIVGSTARTATSIESFYEAFVGRIKSLAHTHSVLTEDTWQTASLNGLLENELRPYAESAGAGLPDTRVSLDGPPVDLPSEIAVPIGMAIHELTTNAVKYGALSTPAGRVAVRWSLAEGGPAGTLLFEWSESGGPKVAPPSRQGFGSRLLQRVLTAQVQAEIETTYEPQGFRLSMRAPLPVRNAALNPLV</sequence>
<dbReference type="InterPro" id="IPR001610">
    <property type="entry name" value="PAC"/>
</dbReference>
<evidence type="ECO:0000259" key="18">
    <source>
        <dbReference type="PROSITE" id="PS50113"/>
    </source>
</evidence>
<evidence type="ECO:0000256" key="4">
    <source>
        <dbReference type="ARBA" id="ARBA00022543"/>
    </source>
</evidence>
<evidence type="ECO:0000256" key="1">
    <source>
        <dbReference type="ARBA" id="ARBA00000085"/>
    </source>
</evidence>
<dbReference type="InterPro" id="IPR035965">
    <property type="entry name" value="PAS-like_dom_sf"/>
</dbReference>
<evidence type="ECO:0000256" key="11">
    <source>
        <dbReference type="ARBA" id="ARBA00022741"/>
    </source>
</evidence>
<reference evidence="19" key="1">
    <citation type="journal article" date="2021" name="Front. Microbiol.">
        <title>Comprehensive Comparative Genomics and Phenotyping of Methylobacterium Species.</title>
        <authorList>
            <person name="Alessa O."/>
            <person name="Ogura Y."/>
            <person name="Fujitani Y."/>
            <person name="Takami H."/>
            <person name="Hayashi T."/>
            <person name="Sahin N."/>
            <person name="Tani A."/>
        </authorList>
    </citation>
    <scope>NUCLEOTIDE SEQUENCE</scope>
    <source>
        <strain evidence="19">NBRC 15689</strain>
    </source>
</reference>
<evidence type="ECO:0000259" key="17">
    <source>
        <dbReference type="PROSITE" id="PS50112"/>
    </source>
</evidence>
<dbReference type="Gene3D" id="3.30.565.10">
    <property type="entry name" value="Histidine kinase-like ATPase, C-terminal domain"/>
    <property type="match status" value="1"/>
</dbReference>
<evidence type="ECO:0000256" key="6">
    <source>
        <dbReference type="ARBA" id="ARBA00022606"/>
    </source>
</evidence>
<evidence type="ECO:0000256" key="8">
    <source>
        <dbReference type="ARBA" id="ARBA00022643"/>
    </source>
</evidence>
<dbReference type="PANTHER" id="PTHR41523">
    <property type="entry name" value="TWO-COMPONENT SYSTEM SENSOR PROTEIN"/>
    <property type="match status" value="1"/>
</dbReference>
<keyword evidence="7" id="KW-0285">Flavoprotein</keyword>
<keyword evidence="6" id="KW-0716">Sensory transduction</keyword>
<evidence type="ECO:0000256" key="15">
    <source>
        <dbReference type="ARBA" id="ARBA00023026"/>
    </source>
</evidence>
<evidence type="ECO:0000256" key="3">
    <source>
        <dbReference type="ARBA" id="ARBA00021740"/>
    </source>
</evidence>
<dbReference type="EMBL" id="BPQV01000018">
    <property type="protein sequence ID" value="GJE29665.1"/>
    <property type="molecule type" value="Genomic_DNA"/>
</dbReference>
<keyword evidence="8" id="KW-0288">FMN</keyword>
<dbReference type="PROSITE" id="PS50112">
    <property type="entry name" value="PAS"/>
    <property type="match status" value="1"/>
</dbReference>
<keyword evidence="13" id="KW-0067">ATP-binding</keyword>
<dbReference type="InterPro" id="IPR013655">
    <property type="entry name" value="PAS_fold_3"/>
</dbReference>
<comment type="catalytic activity">
    <reaction evidence="1">
        <text>ATP + protein L-histidine = ADP + protein N-phospho-L-histidine.</text>
        <dbReference type="EC" id="2.7.13.3"/>
    </reaction>
</comment>
<dbReference type="NCBIfam" id="TIGR00229">
    <property type="entry name" value="sensory_box"/>
    <property type="match status" value="2"/>
</dbReference>
<keyword evidence="4" id="KW-0600">Photoreceptor protein</keyword>
<evidence type="ECO:0000313" key="19">
    <source>
        <dbReference type="EMBL" id="GJE29665.1"/>
    </source>
</evidence>
<feature type="domain" description="PAS" evidence="17">
    <location>
        <begin position="263"/>
        <end position="308"/>
    </location>
</feature>
<dbReference type="Pfam" id="PF08447">
    <property type="entry name" value="PAS_3"/>
    <property type="match status" value="2"/>
</dbReference>
<dbReference type="SMART" id="SM00911">
    <property type="entry name" value="HWE_HK"/>
    <property type="match status" value="1"/>
</dbReference>
<evidence type="ECO:0000256" key="5">
    <source>
        <dbReference type="ARBA" id="ARBA00022553"/>
    </source>
</evidence>
<dbReference type="Proteomes" id="UP001055156">
    <property type="component" value="Unassembled WGS sequence"/>
</dbReference>
<dbReference type="Pfam" id="PF13188">
    <property type="entry name" value="PAS_8"/>
    <property type="match status" value="1"/>
</dbReference>
<dbReference type="SUPFAM" id="SSF55785">
    <property type="entry name" value="PYP-like sensor domain (PAS domain)"/>
    <property type="match status" value="3"/>
</dbReference>
<protein>
    <recommendedName>
        <fullName evidence="3">Blue-light-activated histidine kinase</fullName>
        <ecNumber evidence="2">2.7.13.3</ecNumber>
    </recommendedName>
</protein>
<evidence type="ECO:0000256" key="9">
    <source>
        <dbReference type="ARBA" id="ARBA00022679"/>
    </source>
</evidence>
<keyword evidence="10" id="KW-0677">Repeat</keyword>
<name>A0ABQ4THQ6_METOR</name>
<evidence type="ECO:0000256" key="14">
    <source>
        <dbReference type="ARBA" id="ARBA00022991"/>
    </source>
</evidence>
<proteinExistence type="predicted"/>
<evidence type="ECO:0000313" key="20">
    <source>
        <dbReference type="Proteomes" id="UP001055156"/>
    </source>
</evidence>
<dbReference type="Pfam" id="PF07536">
    <property type="entry name" value="HWE_HK"/>
    <property type="match status" value="1"/>
</dbReference>
<keyword evidence="15" id="KW-0843">Virulence</keyword>
<keyword evidence="9" id="KW-0808">Transferase</keyword>
<dbReference type="InterPro" id="IPR000014">
    <property type="entry name" value="PAS"/>
</dbReference>
<evidence type="ECO:0000256" key="13">
    <source>
        <dbReference type="ARBA" id="ARBA00022840"/>
    </source>
</evidence>
<comment type="caution">
    <text evidence="19">The sequence shown here is derived from an EMBL/GenBank/DDBJ whole genome shotgun (WGS) entry which is preliminary data.</text>
</comment>
<dbReference type="CDD" id="cd00130">
    <property type="entry name" value="PAS"/>
    <property type="match status" value="2"/>
</dbReference>